<organism evidence="5 6">
    <name type="scientific">Mycena belliarum</name>
    <dbReference type="NCBI Taxonomy" id="1033014"/>
    <lineage>
        <taxon>Eukaryota</taxon>
        <taxon>Fungi</taxon>
        <taxon>Dikarya</taxon>
        <taxon>Basidiomycota</taxon>
        <taxon>Agaricomycotina</taxon>
        <taxon>Agaricomycetes</taxon>
        <taxon>Agaricomycetidae</taxon>
        <taxon>Agaricales</taxon>
        <taxon>Marasmiineae</taxon>
        <taxon>Mycenaceae</taxon>
        <taxon>Mycena</taxon>
    </lineage>
</organism>
<name>A0AAD6UKY5_9AGAR</name>
<keyword evidence="5" id="KW-0808">Transferase</keyword>
<dbReference type="InterPro" id="IPR011009">
    <property type="entry name" value="Kinase-like_dom_sf"/>
</dbReference>
<reference evidence="5" key="1">
    <citation type="submission" date="2023-03" db="EMBL/GenBank/DDBJ databases">
        <title>Massive genome expansion in bonnet fungi (Mycena s.s.) driven by repeated elements and novel gene families across ecological guilds.</title>
        <authorList>
            <consortium name="Lawrence Berkeley National Laboratory"/>
            <person name="Harder C.B."/>
            <person name="Miyauchi S."/>
            <person name="Viragh M."/>
            <person name="Kuo A."/>
            <person name="Thoen E."/>
            <person name="Andreopoulos B."/>
            <person name="Lu D."/>
            <person name="Skrede I."/>
            <person name="Drula E."/>
            <person name="Henrissat B."/>
            <person name="Morin E."/>
            <person name="Kohler A."/>
            <person name="Barry K."/>
            <person name="LaButti K."/>
            <person name="Morin E."/>
            <person name="Salamov A."/>
            <person name="Lipzen A."/>
            <person name="Mereny Z."/>
            <person name="Hegedus B."/>
            <person name="Baldrian P."/>
            <person name="Stursova M."/>
            <person name="Weitz H."/>
            <person name="Taylor A."/>
            <person name="Grigoriev I.V."/>
            <person name="Nagy L.G."/>
            <person name="Martin F."/>
            <person name="Kauserud H."/>
        </authorList>
    </citation>
    <scope>NUCLEOTIDE SEQUENCE</scope>
    <source>
        <strain evidence="5">CBHHK173m</strain>
    </source>
</reference>
<keyword evidence="5" id="KW-0418">Kinase</keyword>
<dbReference type="GO" id="GO:0005524">
    <property type="term" value="F:ATP binding"/>
    <property type="evidence" value="ECO:0007669"/>
    <property type="project" value="UniProtKB-KW"/>
</dbReference>
<dbReference type="InterPro" id="IPR000719">
    <property type="entry name" value="Prot_kinase_dom"/>
</dbReference>
<evidence type="ECO:0000256" key="3">
    <source>
        <dbReference type="ARBA" id="ARBA00022840"/>
    </source>
</evidence>
<protein>
    <submittedName>
        <fullName evidence="5">Protein kinase</fullName>
    </submittedName>
</protein>
<sequence>MSISRLPTVISGVPAVHVREDWLLGDSDSQTRSTRTYTELKFLGEGSFSSVSLCDWHGTLPPHTPLAAMQCGPGARPQWLGKRLVVIKRLRRTWPGGWDECRRLKEREALCAIPPHANITPLYDAFLDSDTKMLYLVLEPMEGNLYQLIKARKGRPLAGGLVASVFRQMVAGVAHIHGAGYFHRDLKPENVLVTTTGLSSYLSCSPSPTGSSSFQKDVVAIIKLCDFGLARALESAPPYTEYVSTRWYRAPGVLLLSSTYSSALDMWALGAIMAEVINLQPLFPGTDTIDQLAKIGDILGDPDYGDGLRRTVPPCDDHELGGGPWPDGILMAASNGFSFRKNPPQDLHALLPIEPHFPALPRSLVQCIQDLLKYDPDARLTSQ</sequence>
<gene>
    <name evidence="5" type="ORF">B0H15DRAFT_809936</name>
</gene>
<dbReference type="InterPro" id="IPR008271">
    <property type="entry name" value="Ser/Thr_kinase_AS"/>
</dbReference>
<proteinExistence type="predicted"/>
<dbReference type="AlphaFoldDB" id="A0AAD6UKY5"/>
<evidence type="ECO:0000259" key="4">
    <source>
        <dbReference type="PROSITE" id="PS50011"/>
    </source>
</evidence>
<dbReference type="Gene3D" id="3.30.200.20">
    <property type="entry name" value="Phosphorylase Kinase, domain 1"/>
    <property type="match status" value="1"/>
</dbReference>
<dbReference type="SUPFAM" id="SSF56112">
    <property type="entry name" value="Protein kinase-like (PK-like)"/>
    <property type="match status" value="1"/>
</dbReference>
<dbReference type="PANTHER" id="PTHR24055">
    <property type="entry name" value="MITOGEN-ACTIVATED PROTEIN KINASE"/>
    <property type="match status" value="1"/>
</dbReference>
<evidence type="ECO:0000313" key="6">
    <source>
        <dbReference type="Proteomes" id="UP001222325"/>
    </source>
</evidence>
<keyword evidence="2" id="KW-0547">Nucleotide-binding</keyword>
<dbReference type="PROSITE" id="PS50011">
    <property type="entry name" value="PROTEIN_KINASE_DOM"/>
    <property type="match status" value="1"/>
</dbReference>
<dbReference type="Gene3D" id="1.10.510.10">
    <property type="entry name" value="Transferase(Phosphotransferase) domain 1"/>
    <property type="match status" value="1"/>
</dbReference>
<accession>A0AAD6UKY5</accession>
<evidence type="ECO:0000256" key="2">
    <source>
        <dbReference type="ARBA" id="ARBA00022741"/>
    </source>
</evidence>
<keyword evidence="3" id="KW-0067">ATP-binding</keyword>
<dbReference type="Pfam" id="PF00069">
    <property type="entry name" value="Pkinase"/>
    <property type="match status" value="1"/>
</dbReference>
<keyword evidence="1" id="KW-0723">Serine/threonine-protein kinase</keyword>
<dbReference type="GO" id="GO:0004674">
    <property type="term" value="F:protein serine/threonine kinase activity"/>
    <property type="evidence" value="ECO:0007669"/>
    <property type="project" value="UniProtKB-KW"/>
</dbReference>
<evidence type="ECO:0000256" key="1">
    <source>
        <dbReference type="ARBA" id="ARBA00022527"/>
    </source>
</evidence>
<comment type="caution">
    <text evidence="5">The sequence shown here is derived from an EMBL/GenBank/DDBJ whole genome shotgun (WGS) entry which is preliminary data.</text>
</comment>
<dbReference type="InterPro" id="IPR050117">
    <property type="entry name" value="MAPK"/>
</dbReference>
<dbReference type="EMBL" id="JARJCN010000001">
    <property type="protein sequence ID" value="KAJ7104423.1"/>
    <property type="molecule type" value="Genomic_DNA"/>
</dbReference>
<dbReference type="SMART" id="SM00220">
    <property type="entry name" value="S_TKc"/>
    <property type="match status" value="1"/>
</dbReference>
<feature type="domain" description="Protein kinase" evidence="4">
    <location>
        <begin position="37"/>
        <end position="383"/>
    </location>
</feature>
<dbReference type="Proteomes" id="UP001222325">
    <property type="component" value="Unassembled WGS sequence"/>
</dbReference>
<evidence type="ECO:0000313" key="5">
    <source>
        <dbReference type="EMBL" id="KAJ7104423.1"/>
    </source>
</evidence>
<keyword evidence="6" id="KW-1185">Reference proteome</keyword>
<dbReference type="PROSITE" id="PS00108">
    <property type="entry name" value="PROTEIN_KINASE_ST"/>
    <property type="match status" value="1"/>
</dbReference>